<dbReference type="InterPro" id="IPR005467">
    <property type="entry name" value="His_kinase_dom"/>
</dbReference>
<dbReference type="RefSeq" id="WP_127698418.1">
    <property type="nucleotide sequence ID" value="NZ_SACS01000006.1"/>
</dbReference>
<evidence type="ECO:0000256" key="5">
    <source>
        <dbReference type="ARBA" id="ARBA00022777"/>
    </source>
</evidence>
<keyword evidence="7" id="KW-0902">Two-component regulatory system</keyword>
<evidence type="ECO:0000313" key="9">
    <source>
        <dbReference type="EMBL" id="RVU40089.1"/>
    </source>
</evidence>
<keyword evidence="4" id="KW-0547">Nucleotide-binding</keyword>
<comment type="catalytic activity">
    <reaction evidence="1">
        <text>ATP + protein L-histidine = ADP + protein N-phospho-L-histidine.</text>
        <dbReference type="EC" id="2.7.13.3"/>
    </reaction>
</comment>
<evidence type="ECO:0000256" key="2">
    <source>
        <dbReference type="ARBA" id="ARBA00012438"/>
    </source>
</evidence>
<dbReference type="GO" id="GO:0000160">
    <property type="term" value="P:phosphorelay signal transduction system"/>
    <property type="evidence" value="ECO:0007669"/>
    <property type="project" value="UniProtKB-KW"/>
</dbReference>
<keyword evidence="5" id="KW-0418">Kinase</keyword>
<evidence type="ECO:0000256" key="6">
    <source>
        <dbReference type="ARBA" id="ARBA00022840"/>
    </source>
</evidence>
<keyword evidence="3" id="KW-0808">Transferase</keyword>
<evidence type="ECO:0000256" key="3">
    <source>
        <dbReference type="ARBA" id="ARBA00022679"/>
    </source>
</evidence>
<evidence type="ECO:0000256" key="7">
    <source>
        <dbReference type="ARBA" id="ARBA00023012"/>
    </source>
</evidence>
<evidence type="ECO:0000256" key="4">
    <source>
        <dbReference type="ARBA" id="ARBA00022741"/>
    </source>
</evidence>
<comment type="caution">
    <text evidence="9">The sequence shown here is derived from an EMBL/GenBank/DDBJ whole genome shotgun (WGS) entry which is preliminary data.</text>
</comment>
<dbReference type="InterPro" id="IPR036890">
    <property type="entry name" value="HATPase_C_sf"/>
</dbReference>
<evidence type="ECO:0000259" key="8">
    <source>
        <dbReference type="PROSITE" id="PS50109"/>
    </source>
</evidence>
<protein>
    <recommendedName>
        <fullName evidence="2">histidine kinase</fullName>
        <ecNumber evidence="2">2.7.13.3</ecNumber>
    </recommendedName>
</protein>
<dbReference type="EMBL" id="SACS01000006">
    <property type="protein sequence ID" value="RVU40089.1"/>
    <property type="molecule type" value="Genomic_DNA"/>
</dbReference>
<dbReference type="Gene3D" id="3.30.565.10">
    <property type="entry name" value="Histidine kinase-like ATPase, C-terminal domain"/>
    <property type="match status" value="1"/>
</dbReference>
<sequence length="423" mass="47317">MSSKTQWLLQVALLLGSTVAACWLWSSEQQFSARLVLCLAMTCFSLYRLWQLHLAPQQQTQRLLQALANADLSLQDQQQPATAALLQQIRSQLLQAREQAESRANYLQTLLSQLDVAVLRVSENGEVQEQNPAAQRLQSHTGSLLLEKIHSLLQSSLHHQHNTLQLPDDVLAITIVRTRLQGEWSYLLTLQSIRGPLQQQKVQAYQQLLRVLNHEMANSITPMTSLTESVRQLLQAPEAEDLADAQLALATVQQRGNHLLQFLDKFRSLTQPIHCELSRAPLKPLVDHSLRLLQAQYPQLRWQWQQPEPAEISTEVWCDPALLEQVLLNLATNAIQAVPTGAPVQLSLTVSRRQERMLLDITDNGVGISQDAVSNLFTPFFTTKAKGNGIGLALSRQLLQAMDGELSLLQASPSACFRLDMPA</sequence>
<dbReference type="PROSITE" id="PS50109">
    <property type="entry name" value="HIS_KIN"/>
    <property type="match status" value="1"/>
</dbReference>
<dbReference type="PANTHER" id="PTHR43065">
    <property type="entry name" value="SENSOR HISTIDINE KINASE"/>
    <property type="match status" value="1"/>
</dbReference>
<dbReference type="PRINTS" id="PR00344">
    <property type="entry name" value="BCTRLSENSOR"/>
</dbReference>
<dbReference type="SUPFAM" id="SSF55874">
    <property type="entry name" value="ATPase domain of HSP90 chaperone/DNA topoisomerase II/histidine kinase"/>
    <property type="match status" value="1"/>
</dbReference>
<dbReference type="InterPro" id="IPR004358">
    <property type="entry name" value="Sig_transdc_His_kin-like_C"/>
</dbReference>
<evidence type="ECO:0000313" key="10">
    <source>
        <dbReference type="Proteomes" id="UP000283077"/>
    </source>
</evidence>
<dbReference type="OrthoDB" id="1931120at2"/>
<dbReference type="Pfam" id="PF02518">
    <property type="entry name" value="HATPase_c"/>
    <property type="match status" value="1"/>
</dbReference>
<dbReference type="AlphaFoldDB" id="A0A437R014"/>
<dbReference type="GO" id="GO:0005524">
    <property type="term" value="F:ATP binding"/>
    <property type="evidence" value="ECO:0007669"/>
    <property type="project" value="UniProtKB-KW"/>
</dbReference>
<dbReference type="GO" id="GO:0004673">
    <property type="term" value="F:protein histidine kinase activity"/>
    <property type="evidence" value="ECO:0007669"/>
    <property type="project" value="UniProtKB-EC"/>
</dbReference>
<dbReference type="SMART" id="SM00387">
    <property type="entry name" value="HATPase_c"/>
    <property type="match status" value="1"/>
</dbReference>
<dbReference type="PROSITE" id="PS51257">
    <property type="entry name" value="PROKAR_LIPOPROTEIN"/>
    <property type="match status" value="1"/>
</dbReference>
<keyword evidence="6" id="KW-0067">ATP-binding</keyword>
<proteinExistence type="predicted"/>
<name>A0A437R014_9GAMM</name>
<dbReference type="Proteomes" id="UP000283077">
    <property type="component" value="Unassembled WGS sequence"/>
</dbReference>
<keyword evidence="10" id="KW-1185">Reference proteome</keyword>
<organism evidence="9 10">
    <name type="scientific">Rheinheimera riviphila</name>
    <dbReference type="NCBI Taxonomy" id="1834037"/>
    <lineage>
        <taxon>Bacteria</taxon>
        <taxon>Pseudomonadati</taxon>
        <taxon>Pseudomonadota</taxon>
        <taxon>Gammaproteobacteria</taxon>
        <taxon>Chromatiales</taxon>
        <taxon>Chromatiaceae</taxon>
        <taxon>Rheinheimera</taxon>
    </lineage>
</organism>
<evidence type="ECO:0000256" key="1">
    <source>
        <dbReference type="ARBA" id="ARBA00000085"/>
    </source>
</evidence>
<dbReference type="EC" id="2.7.13.3" evidence="2"/>
<accession>A0A437R014</accession>
<feature type="domain" description="Histidine kinase" evidence="8">
    <location>
        <begin position="211"/>
        <end position="423"/>
    </location>
</feature>
<dbReference type="InterPro" id="IPR003594">
    <property type="entry name" value="HATPase_dom"/>
</dbReference>
<gene>
    <name evidence="9" type="ORF">EOE67_07500</name>
</gene>
<dbReference type="PANTHER" id="PTHR43065:SF46">
    <property type="entry name" value="C4-DICARBOXYLATE TRANSPORT SENSOR PROTEIN DCTB"/>
    <property type="match status" value="1"/>
</dbReference>
<reference evidence="9 10" key="1">
    <citation type="submission" date="2019-01" db="EMBL/GenBank/DDBJ databases">
        <authorList>
            <person name="Chen W.-M."/>
        </authorList>
    </citation>
    <scope>NUCLEOTIDE SEQUENCE [LARGE SCALE GENOMIC DNA]</scope>
    <source>
        <strain evidence="9 10">KYPC3</strain>
    </source>
</reference>